<dbReference type="SUPFAM" id="SSF55811">
    <property type="entry name" value="Nudix"/>
    <property type="match status" value="1"/>
</dbReference>
<name>A0A552HEK0_MICVR</name>
<organism evidence="1 2">
    <name type="scientific">Microcystis viridis Mv_BB_P_19951000_S68D</name>
    <dbReference type="NCBI Taxonomy" id="2486270"/>
    <lineage>
        <taxon>Bacteria</taxon>
        <taxon>Bacillati</taxon>
        <taxon>Cyanobacteriota</taxon>
        <taxon>Cyanophyceae</taxon>
        <taxon>Oscillatoriophycideae</taxon>
        <taxon>Chroococcales</taxon>
        <taxon>Microcystaceae</taxon>
        <taxon>Microcystis</taxon>
    </lineage>
</organism>
<comment type="caution">
    <text evidence="1">The sequence shown here is derived from an EMBL/GenBank/DDBJ whole genome shotgun (WGS) entry which is preliminary data.</text>
</comment>
<reference evidence="1 2" key="1">
    <citation type="submission" date="2019-01" db="EMBL/GenBank/DDBJ databases">
        <title>Coherence of Microcystis species and biogeography revealed through population genomics.</title>
        <authorList>
            <person name="Perez-Carrascal O.M."/>
            <person name="Terrat Y."/>
            <person name="Giani A."/>
            <person name="Fortin N."/>
            <person name="Tromas N."/>
            <person name="Shapiro B.J."/>
        </authorList>
    </citation>
    <scope>NUCLEOTIDE SEQUENCE [LARGE SCALE GENOMIC DNA]</scope>
    <source>
        <strain evidence="1">Mv_BB_P_19951000_S68D</strain>
    </source>
</reference>
<evidence type="ECO:0000313" key="1">
    <source>
        <dbReference type="EMBL" id="TRU69652.1"/>
    </source>
</evidence>
<dbReference type="EMBL" id="SFAZ01000261">
    <property type="protein sequence ID" value="TRU69652.1"/>
    <property type="molecule type" value="Genomic_DNA"/>
</dbReference>
<proteinExistence type="predicted"/>
<dbReference type="Proteomes" id="UP000320674">
    <property type="component" value="Unassembled WGS sequence"/>
</dbReference>
<accession>A0A552HEK0</accession>
<gene>
    <name evidence="1" type="ORF">EWV77_18370</name>
</gene>
<protein>
    <submittedName>
        <fullName evidence="1">Uncharacterized protein</fullName>
    </submittedName>
</protein>
<dbReference type="InterPro" id="IPR015797">
    <property type="entry name" value="NUDIX_hydrolase-like_dom_sf"/>
</dbReference>
<sequence length="317" mass="35935">MKNDDFEQILAEVAQRVISLPKGDRLLAALRQNQDYIALVDHQEIGKIEVIRADYGTAPQHLDGKAIATNFHDYLNQVIKPRIAKGEITDGSRPGDYDDRKARWSGAGITGNWRRENQVLCLEIGPTVYPDYLLDLRRDKTTALRLMLRGLVNYSDPYAYFSKAIGITVVPISQEGSVYIGERSPRVDNPGLLNFVAGLATFHERLENINFYVDIQQELKEEIGIDLEINAKNTQFIGIAGNPCSSENDLVFLTVTPYPDQHFETFSLIEHNRLVPLRTQNEVKRLLDFGLLPHDDQPQAIAYGSRMALEYLVNHHF</sequence>
<evidence type="ECO:0000313" key="2">
    <source>
        <dbReference type="Proteomes" id="UP000320674"/>
    </source>
</evidence>
<dbReference type="AlphaFoldDB" id="A0A552HEK0"/>